<dbReference type="PANTHER" id="PTHR47099">
    <property type="entry name" value="METHYLCOBAMIDE:COM METHYLTRANSFERASE MTBA"/>
    <property type="match status" value="1"/>
</dbReference>
<dbReference type="Gene3D" id="3.20.20.210">
    <property type="match status" value="1"/>
</dbReference>
<sequence>MTNENIVLFDNIAAACLSNMTYAQSEATAENIAKKLIHSSRLFQHRDVTLIYSSKGIALPLGAQIKENDSSPSSMTHYPVDDIKDMDQLDFSKASFANNERNQVLYEAAQLLDQEIGKEARIRLSIGGPFTVAAHILSPDQMMKSMLKNKKELHQLIEHCLNIQMEVVDHFSQIESLIFHVADPMASSDLISPKSYREFALPYCKQLVDKIHSYNKEATLHICGDTLKILPAMLETGADVFSLDQAVDLEKASQILGGEAAILGNVDPVNILRDGSSEEIERAVREVVSQVGNHPGGFILGPGCDIPYDTPEDNLHLFLKFGRKYIQGKL</sequence>
<organism evidence="2 3">
    <name type="scientific">Atopococcus tabaci</name>
    <dbReference type="NCBI Taxonomy" id="269774"/>
    <lineage>
        <taxon>Bacteria</taxon>
        <taxon>Bacillati</taxon>
        <taxon>Bacillota</taxon>
        <taxon>Bacilli</taxon>
        <taxon>Lactobacillales</taxon>
        <taxon>Carnobacteriaceae</taxon>
        <taxon>Atopococcus</taxon>
    </lineage>
</organism>
<protein>
    <submittedName>
        <fullName evidence="2">Uroporphyrinogen decarboxylase family protein</fullName>
    </submittedName>
</protein>
<dbReference type="Pfam" id="PF01208">
    <property type="entry name" value="URO-D"/>
    <property type="match status" value="1"/>
</dbReference>
<gene>
    <name evidence="2" type="ORF">Q4F26_04235</name>
</gene>
<proteinExistence type="predicted"/>
<evidence type="ECO:0000313" key="3">
    <source>
        <dbReference type="Proteomes" id="UP001171751"/>
    </source>
</evidence>
<keyword evidence="3" id="KW-1185">Reference proteome</keyword>
<comment type="caution">
    <text evidence="2">The sequence shown here is derived from an EMBL/GenBank/DDBJ whole genome shotgun (WGS) entry which is preliminary data.</text>
</comment>
<feature type="domain" description="Uroporphyrinogen decarboxylase (URO-D)" evidence="1">
    <location>
        <begin position="18"/>
        <end position="325"/>
    </location>
</feature>
<evidence type="ECO:0000259" key="1">
    <source>
        <dbReference type="Pfam" id="PF01208"/>
    </source>
</evidence>
<dbReference type="GO" id="GO:0004853">
    <property type="term" value="F:uroporphyrinogen decarboxylase activity"/>
    <property type="evidence" value="ECO:0007669"/>
    <property type="project" value="InterPro"/>
</dbReference>
<evidence type="ECO:0000313" key="2">
    <source>
        <dbReference type="EMBL" id="MDO5457534.1"/>
    </source>
</evidence>
<dbReference type="Proteomes" id="UP001171751">
    <property type="component" value="Unassembled WGS sequence"/>
</dbReference>
<dbReference type="GO" id="GO:0006779">
    <property type="term" value="P:porphyrin-containing compound biosynthetic process"/>
    <property type="evidence" value="ECO:0007669"/>
    <property type="project" value="InterPro"/>
</dbReference>
<dbReference type="EMBL" id="JAUNQW010000014">
    <property type="protein sequence ID" value="MDO5457534.1"/>
    <property type="molecule type" value="Genomic_DNA"/>
</dbReference>
<accession>A0AA43UCN9</accession>
<dbReference type="PANTHER" id="PTHR47099:SF1">
    <property type="entry name" value="METHYLCOBAMIDE:COM METHYLTRANSFERASE MTBA"/>
    <property type="match status" value="1"/>
</dbReference>
<dbReference type="AlphaFoldDB" id="A0AA43UCN9"/>
<dbReference type="InterPro" id="IPR038071">
    <property type="entry name" value="UROD/MetE-like_sf"/>
</dbReference>
<dbReference type="InterPro" id="IPR000257">
    <property type="entry name" value="Uroporphyrinogen_deCOase"/>
</dbReference>
<name>A0AA43UCN9_9LACT</name>
<dbReference type="SUPFAM" id="SSF51726">
    <property type="entry name" value="UROD/MetE-like"/>
    <property type="match status" value="1"/>
</dbReference>
<reference evidence="2" key="1">
    <citation type="submission" date="2023-07" db="EMBL/GenBank/DDBJ databases">
        <title>Between Cages and Wild: Unraveling the Impact of Captivity on Animal Microbiomes and Antimicrobial Resistance.</title>
        <authorList>
            <person name="Schmartz G.P."/>
            <person name="Rehner J."/>
            <person name="Schuff M.J."/>
            <person name="Becker S.L."/>
            <person name="Kravczyk M."/>
            <person name="Gurevich A."/>
            <person name="Francke R."/>
            <person name="Mueller R."/>
            <person name="Keller V."/>
            <person name="Keller A."/>
        </authorList>
    </citation>
    <scope>NUCLEOTIDE SEQUENCE</scope>
    <source>
        <strain evidence="2">S39M_St_73</strain>
    </source>
</reference>
<dbReference type="CDD" id="cd03465">
    <property type="entry name" value="URO-D_like"/>
    <property type="match status" value="1"/>
</dbReference>
<dbReference type="InterPro" id="IPR052024">
    <property type="entry name" value="Methanogen_methyltrans"/>
</dbReference>